<dbReference type="Pfam" id="PF00565">
    <property type="entry name" value="SNase"/>
    <property type="match status" value="1"/>
</dbReference>
<evidence type="ECO:0000256" key="2">
    <source>
        <dbReference type="SAM" id="SignalP"/>
    </source>
</evidence>
<organism evidence="4 5">
    <name type="scientific">Paracoccus cavernae</name>
    <dbReference type="NCBI Taxonomy" id="1571207"/>
    <lineage>
        <taxon>Bacteria</taxon>
        <taxon>Pseudomonadati</taxon>
        <taxon>Pseudomonadota</taxon>
        <taxon>Alphaproteobacteria</taxon>
        <taxon>Rhodobacterales</taxon>
        <taxon>Paracoccaceae</taxon>
        <taxon>Paracoccus</taxon>
    </lineage>
</organism>
<evidence type="ECO:0000313" key="4">
    <source>
        <dbReference type="EMBL" id="MDN3714331.1"/>
    </source>
</evidence>
<dbReference type="SUPFAM" id="SSF50199">
    <property type="entry name" value="Staphylococcal nuclease"/>
    <property type="match status" value="1"/>
</dbReference>
<evidence type="ECO:0000313" key="5">
    <source>
        <dbReference type="Proteomes" id="UP001243846"/>
    </source>
</evidence>
<dbReference type="SMART" id="SM00318">
    <property type="entry name" value="SNc"/>
    <property type="match status" value="1"/>
</dbReference>
<dbReference type="Proteomes" id="UP001243846">
    <property type="component" value="Unassembled WGS sequence"/>
</dbReference>
<gene>
    <name evidence="4" type="ORF">QWZ10_25540</name>
</gene>
<comment type="caution">
    <text evidence="4">The sequence shown here is derived from an EMBL/GenBank/DDBJ whole genome shotgun (WGS) entry which is preliminary data.</text>
</comment>
<name>A0ABT8DDQ6_9RHOB</name>
<feature type="compositionally biased region" description="Basic residues" evidence="1">
    <location>
        <begin position="158"/>
        <end position="167"/>
    </location>
</feature>
<sequence>MTRPLCIFLLSLLSLAAVQETAAQESLSGRASVVDGDTIEIHGTRIRLRRVDAPEAAQLCEDQEGKSWRCGQQAALALDQFIGRRVVHCNELGKGKYRRTLASCRVGRTDLGAWLVSEGWAIAYLDRKGLYREAQDQAEANKRGIRSGRFERPSEWRKNRKRRSGAS</sequence>
<feature type="region of interest" description="Disordered" evidence="1">
    <location>
        <begin position="136"/>
        <end position="167"/>
    </location>
</feature>
<keyword evidence="2" id="KW-0732">Signal</keyword>
<feature type="chain" id="PRO_5047453201" evidence="2">
    <location>
        <begin position="17"/>
        <end position="167"/>
    </location>
</feature>
<feature type="compositionally biased region" description="Basic and acidic residues" evidence="1">
    <location>
        <begin position="136"/>
        <end position="157"/>
    </location>
</feature>
<dbReference type="PANTHER" id="PTHR12302:SF26">
    <property type="entry name" value="BLR1266 PROTEIN"/>
    <property type="match status" value="1"/>
</dbReference>
<dbReference type="RefSeq" id="WP_377686425.1">
    <property type="nucleotide sequence ID" value="NZ_JBHMDZ010000015.1"/>
</dbReference>
<keyword evidence="5" id="KW-1185">Reference proteome</keyword>
<proteinExistence type="predicted"/>
<accession>A0ABT8DDQ6</accession>
<dbReference type="PROSITE" id="PS50830">
    <property type="entry name" value="TNASE_3"/>
    <property type="match status" value="1"/>
</dbReference>
<feature type="signal peptide" evidence="2">
    <location>
        <begin position="1"/>
        <end position="16"/>
    </location>
</feature>
<reference evidence="5" key="1">
    <citation type="journal article" date="2019" name="Int. J. Syst. Evol. Microbiol.">
        <title>The Global Catalogue of Microorganisms (GCM) 10K type strain sequencing project: providing services to taxonomists for standard genome sequencing and annotation.</title>
        <authorList>
            <consortium name="The Broad Institute Genomics Platform"/>
            <consortium name="The Broad Institute Genome Sequencing Center for Infectious Disease"/>
            <person name="Wu L."/>
            <person name="Ma J."/>
        </authorList>
    </citation>
    <scope>NUCLEOTIDE SEQUENCE [LARGE SCALE GENOMIC DNA]</scope>
    <source>
        <strain evidence="5">CECT 8482</strain>
    </source>
</reference>
<dbReference type="InterPro" id="IPR035437">
    <property type="entry name" value="SNase_OB-fold_sf"/>
</dbReference>
<dbReference type="PANTHER" id="PTHR12302">
    <property type="entry name" value="EBNA2 BINDING PROTEIN P100"/>
    <property type="match status" value="1"/>
</dbReference>
<dbReference type="EMBL" id="JAUFRC010000004">
    <property type="protein sequence ID" value="MDN3714331.1"/>
    <property type="molecule type" value="Genomic_DNA"/>
</dbReference>
<dbReference type="Gene3D" id="2.40.50.90">
    <property type="match status" value="1"/>
</dbReference>
<evidence type="ECO:0000259" key="3">
    <source>
        <dbReference type="PROSITE" id="PS50830"/>
    </source>
</evidence>
<protein>
    <submittedName>
        <fullName evidence="4">Thermonuclease family protein</fullName>
    </submittedName>
</protein>
<dbReference type="InterPro" id="IPR016071">
    <property type="entry name" value="Staphylococal_nuclease_OB-fold"/>
</dbReference>
<evidence type="ECO:0000256" key="1">
    <source>
        <dbReference type="SAM" id="MobiDB-lite"/>
    </source>
</evidence>
<feature type="domain" description="TNase-like" evidence="3">
    <location>
        <begin position="33"/>
        <end position="148"/>
    </location>
</feature>